<accession>A0A165KSW9</accession>
<sequence length="228" mass="26730">MRAELGARASQRWDELRGDAYLRARINARRLRAVIRAALQSHKFEREKVERSYRRHIMRTLTAVARTVSLTCPTEEKEHSQVKDLVHRREKNVAAQVRRFNALVDQMAVLVKQGKAPRRRIVLPRRLDSRKLFKLDVDDDIWQEDPGLGPQDEGTLPRWQTDQDVKDGIVLLLEERRCTEELERIEAEVVALGKWWEDERQTFFRYLDGNISDGTFQHVAPDCSAQYN</sequence>
<evidence type="ECO:0000313" key="2">
    <source>
        <dbReference type="Proteomes" id="UP000077266"/>
    </source>
</evidence>
<dbReference type="STRING" id="1314781.A0A165KSW9"/>
<name>A0A165KSW9_EXIGL</name>
<dbReference type="InParanoid" id="A0A165KSW9"/>
<keyword evidence="2" id="KW-1185">Reference proteome</keyword>
<dbReference type="EMBL" id="KV425938">
    <property type="protein sequence ID" value="KZV96828.1"/>
    <property type="molecule type" value="Genomic_DNA"/>
</dbReference>
<dbReference type="AlphaFoldDB" id="A0A165KSW9"/>
<dbReference type="Proteomes" id="UP000077266">
    <property type="component" value="Unassembled WGS sequence"/>
</dbReference>
<dbReference type="OrthoDB" id="2976829at2759"/>
<protein>
    <submittedName>
        <fullName evidence="1">Uncharacterized protein</fullName>
    </submittedName>
</protein>
<proteinExistence type="predicted"/>
<reference evidence="1 2" key="1">
    <citation type="journal article" date="2016" name="Mol. Biol. Evol.">
        <title>Comparative Genomics of Early-Diverging Mushroom-Forming Fungi Provides Insights into the Origins of Lignocellulose Decay Capabilities.</title>
        <authorList>
            <person name="Nagy L.G."/>
            <person name="Riley R."/>
            <person name="Tritt A."/>
            <person name="Adam C."/>
            <person name="Daum C."/>
            <person name="Floudas D."/>
            <person name="Sun H."/>
            <person name="Yadav J.S."/>
            <person name="Pangilinan J."/>
            <person name="Larsson K.H."/>
            <person name="Matsuura K."/>
            <person name="Barry K."/>
            <person name="Labutti K."/>
            <person name="Kuo R."/>
            <person name="Ohm R.A."/>
            <person name="Bhattacharya S.S."/>
            <person name="Shirouzu T."/>
            <person name="Yoshinaga Y."/>
            <person name="Martin F.M."/>
            <person name="Grigoriev I.V."/>
            <person name="Hibbett D.S."/>
        </authorList>
    </citation>
    <scope>NUCLEOTIDE SEQUENCE [LARGE SCALE GENOMIC DNA]</scope>
    <source>
        <strain evidence="1 2">HHB12029</strain>
    </source>
</reference>
<evidence type="ECO:0000313" key="1">
    <source>
        <dbReference type="EMBL" id="KZV96828.1"/>
    </source>
</evidence>
<organism evidence="1 2">
    <name type="scientific">Exidia glandulosa HHB12029</name>
    <dbReference type="NCBI Taxonomy" id="1314781"/>
    <lineage>
        <taxon>Eukaryota</taxon>
        <taxon>Fungi</taxon>
        <taxon>Dikarya</taxon>
        <taxon>Basidiomycota</taxon>
        <taxon>Agaricomycotina</taxon>
        <taxon>Agaricomycetes</taxon>
        <taxon>Auriculariales</taxon>
        <taxon>Exidiaceae</taxon>
        <taxon>Exidia</taxon>
    </lineage>
</organism>
<gene>
    <name evidence="1" type="ORF">EXIGLDRAFT_608761</name>
</gene>